<accession>E3T4Y8</accession>
<dbReference type="InterPro" id="IPR036291">
    <property type="entry name" value="NAD(P)-bd_dom_sf"/>
</dbReference>
<gene>
    <name evidence="2" type="ORF">crov218</name>
</gene>
<sequence>MTHNKTLLITGGCGFIGSHLVEKLSNKYKQVIIIDNLSTGYLKNIEPFLTKYNNLIYLYGDLTNLEFLRNVFTKYNINQICHQAAIGSVPRSVDDPMISHNNNVNAFINLLLCCKDYNVKRFVYASSSSVYGDNEILPKVESKIGNVLSPYAATKKINEIYANVFWRCYGIETIGMRYFNVFGPRQDPKGAYAAVIPKFIDLMKHNKNPIINGDGTFSRDFTFIDNVVEANYLALNTTNIQAFGEAFNIGAGGNITIGELGEIIKTHLRFQGEIIKGPSRKGDIQHSHANISKAQSILGYYPAISFTKGISILLKNT</sequence>
<evidence type="ECO:0000259" key="1">
    <source>
        <dbReference type="Pfam" id="PF16363"/>
    </source>
</evidence>
<feature type="domain" description="NAD(P)-binding" evidence="1">
    <location>
        <begin position="8"/>
        <end position="311"/>
    </location>
</feature>
<dbReference type="OrthoDB" id="11993at10239"/>
<dbReference type="EMBL" id="GU244497">
    <property type="protein sequence ID" value="ADO67251.1"/>
    <property type="molecule type" value="Genomic_DNA"/>
</dbReference>
<dbReference type="Gene3D" id="3.90.25.10">
    <property type="entry name" value="UDP-galactose 4-epimerase, domain 1"/>
    <property type="match status" value="1"/>
</dbReference>
<dbReference type="SUPFAM" id="SSF51735">
    <property type="entry name" value="NAD(P)-binding Rossmann-fold domains"/>
    <property type="match status" value="1"/>
</dbReference>
<dbReference type="PRINTS" id="PR01713">
    <property type="entry name" value="NUCEPIMERASE"/>
</dbReference>
<dbReference type="KEGG" id="vg:9887620"/>
<protein>
    <submittedName>
        <fullName evidence="2">Putative NAD-dependent epimerase/dehydratase</fullName>
    </submittedName>
</protein>
<dbReference type="PANTHER" id="PTHR43000">
    <property type="entry name" value="DTDP-D-GLUCOSE 4,6-DEHYDRATASE-RELATED"/>
    <property type="match status" value="1"/>
</dbReference>
<evidence type="ECO:0000313" key="3">
    <source>
        <dbReference type="Proteomes" id="UP000029781"/>
    </source>
</evidence>
<name>E3T4Y8_CROVB</name>
<keyword evidence="3" id="KW-1185">Reference proteome</keyword>
<evidence type="ECO:0000313" key="2">
    <source>
        <dbReference type="EMBL" id="ADO67251.1"/>
    </source>
</evidence>
<dbReference type="Gene3D" id="3.40.50.720">
    <property type="entry name" value="NAD(P)-binding Rossmann-like Domain"/>
    <property type="match status" value="1"/>
</dbReference>
<reference evidence="2 3" key="1">
    <citation type="journal article" date="2010" name="Proc. Natl. Acad. Sci. U.S.A.">
        <title>Giant virus with a remarkable complement of genes infects marine zooplankton.</title>
        <authorList>
            <person name="Fischer M.G."/>
            <person name="Allen M.J."/>
            <person name="Wilson W.H."/>
            <person name="Suttle C.A."/>
        </authorList>
    </citation>
    <scope>NUCLEOTIDE SEQUENCE [LARGE SCALE GENOMIC DNA]</scope>
    <source>
        <strain evidence="2 3">BV-PW1</strain>
    </source>
</reference>
<dbReference type="InterPro" id="IPR016040">
    <property type="entry name" value="NAD(P)-bd_dom"/>
</dbReference>
<dbReference type="Pfam" id="PF16363">
    <property type="entry name" value="GDP_Man_Dehyd"/>
    <property type="match status" value="1"/>
</dbReference>
<dbReference type="Proteomes" id="UP000029781">
    <property type="component" value="Segment"/>
</dbReference>
<organism evidence="2 3">
    <name type="scientific">Cafeteria roenbergensis virus (strain BV-PW1)</name>
    <name type="common">CroV</name>
    <dbReference type="NCBI Taxonomy" id="693272"/>
    <lineage>
        <taxon>Viruses</taxon>
        <taxon>Varidnaviria</taxon>
        <taxon>Bamfordvirae</taxon>
        <taxon>Nucleocytoviricota</taxon>
        <taxon>Megaviricetes</taxon>
        <taxon>Imitervirales</taxon>
        <taxon>Mimiviridae</taxon>
        <taxon>Aliimimivirinae</taxon>
        <taxon>Rheavirus</taxon>
        <taxon>Rheavirus sinusmexicani</taxon>
    </lineage>
</organism>
<proteinExistence type="predicted"/>
<dbReference type="RefSeq" id="YP_003969850.1">
    <property type="nucleotide sequence ID" value="NC_014637.1"/>
</dbReference>
<dbReference type="GeneID" id="9887620"/>
<organismHost>
    <name type="scientific">Cafeteria roenbergensis</name>
    <name type="common">Marine flagellate</name>
    <dbReference type="NCBI Taxonomy" id="33653"/>
</organismHost>